<evidence type="ECO:0000313" key="2">
    <source>
        <dbReference type="Proteomes" id="UP000324162"/>
    </source>
</evidence>
<dbReference type="AlphaFoldDB" id="A0AB73BI71"/>
<reference evidence="1 2" key="1">
    <citation type="submission" date="2019-01" db="EMBL/GenBank/DDBJ databases">
        <title>Genome sequences of marine Pseudoalteromonas species.</title>
        <authorList>
            <person name="Boraston A.B."/>
            <person name="Hehemann J.-H."/>
            <person name="Vickers C.J."/>
            <person name="Salama-Alber O."/>
            <person name="Abe K."/>
            <person name="Hettle A.J."/>
        </authorList>
    </citation>
    <scope>NUCLEOTIDE SEQUENCE [LARGE SCALE GENOMIC DNA]</scope>
    <source>
        <strain evidence="1 2">PS42</strain>
    </source>
</reference>
<dbReference type="EMBL" id="SEUK01000046">
    <property type="protein sequence ID" value="KAA1161602.1"/>
    <property type="molecule type" value="Genomic_DNA"/>
</dbReference>
<proteinExistence type="predicted"/>
<name>A0AB73BI71_9GAMM</name>
<dbReference type="RefSeq" id="WP_149613960.1">
    <property type="nucleotide sequence ID" value="NZ_SEUK01000046.1"/>
</dbReference>
<evidence type="ECO:0000313" key="1">
    <source>
        <dbReference type="EMBL" id="KAA1161602.1"/>
    </source>
</evidence>
<gene>
    <name evidence="1" type="ORF">EU508_07175</name>
</gene>
<sequence>MDINLKSSKNVSTLNSPVNSTAEYICIFTAPTPKENPYSALFSPEGYDFSNMSMSEFKTILNVIIQLESDIRTTQRGETARDDAFSYQLNKLANAIGRTNFNGKVNINKYFLKRVEEAKKMESSDFHSFSQVHTSMNQLYETVVKLTSEENFTALQNKAIAYLEYTSKQSA</sequence>
<dbReference type="Proteomes" id="UP000324162">
    <property type="component" value="Unassembled WGS sequence"/>
</dbReference>
<accession>A0AB73BI71</accession>
<protein>
    <submittedName>
        <fullName evidence="1">Uncharacterized protein</fullName>
    </submittedName>
</protein>
<organism evidence="1 2">
    <name type="scientific">Pseudoalteromonas fuliginea</name>
    <dbReference type="NCBI Taxonomy" id="1872678"/>
    <lineage>
        <taxon>Bacteria</taxon>
        <taxon>Pseudomonadati</taxon>
        <taxon>Pseudomonadota</taxon>
        <taxon>Gammaproteobacteria</taxon>
        <taxon>Alteromonadales</taxon>
        <taxon>Pseudoalteromonadaceae</taxon>
        <taxon>Pseudoalteromonas</taxon>
    </lineage>
</organism>
<comment type="caution">
    <text evidence="1">The sequence shown here is derived from an EMBL/GenBank/DDBJ whole genome shotgun (WGS) entry which is preliminary data.</text>
</comment>